<feature type="transmembrane region" description="Helical" evidence="6">
    <location>
        <begin position="192"/>
        <end position="211"/>
    </location>
</feature>
<evidence type="ECO:0000256" key="1">
    <source>
        <dbReference type="ARBA" id="ARBA00004651"/>
    </source>
</evidence>
<evidence type="ECO:0000313" key="9">
    <source>
        <dbReference type="Proteomes" id="UP000000663"/>
    </source>
</evidence>
<feature type="domain" description="EamA" evidence="7">
    <location>
        <begin position="161"/>
        <end position="294"/>
    </location>
</feature>
<evidence type="ECO:0000256" key="6">
    <source>
        <dbReference type="SAM" id="Phobius"/>
    </source>
</evidence>
<feature type="domain" description="EamA" evidence="7">
    <location>
        <begin position="14"/>
        <end position="147"/>
    </location>
</feature>
<dbReference type="InterPro" id="IPR037185">
    <property type="entry name" value="EmrE-like"/>
</dbReference>
<dbReference type="KEGG" id="rci:RRC395"/>
<dbReference type="eggNOG" id="arCOG00271">
    <property type="taxonomic scope" value="Archaea"/>
</dbReference>
<dbReference type="AlphaFoldDB" id="Q0W0I8"/>
<dbReference type="Proteomes" id="UP000000663">
    <property type="component" value="Chromosome"/>
</dbReference>
<dbReference type="SUPFAM" id="SSF103481">
    <property type="entry name" value="Multidrug resistance efflux transporter EmrE"/>
    <property type="match status" value="2"/>
</dbReference>
<name>Q0W0I8_METAR</name>
<feature type="transmembrane region" description="Helical" evidence="6">
    <location>
        <begin position="254"/>
        <end position="273"/>
    </location>
</feature>
<feature type="transmembrane region" description="Helical" evidence="6">
    <location>
        <begin position="133"/>
        <end position="154"/>
    </location>
</feature>
<feature type="transmembrane region" description="Helical" evidence="6">
    <location>
        <begin position="12"/>
        <end position="33"/>
    </location>
</feature>
<dbReference type="InterPro" id="IPR050638">
    <property type="entry name" value="AA-Vitamin_Transporters"/>
</dbReference>
<evidence type="ECO:0000256" key="2">
    <source>
        <dbReference type="ARBA" id="ARBA00022475"/>
    </source>
</evidence>
<keyword evidence="4 6" id="KW-1133">Transmembrane helix</keyword>
<organism evidence="8 9">
    <name type="scientific">Methanocella arvoryzae (strain DSM 22066 / NBRC 105507 / MRE50)</name>
    <dbReference type="NCBI Taxonomy" id="351160"/>
    <lineage>
        <taxon>Archaea</taxon>
        <taxon>Methanobacteriati</taxon>
        <taxon>Methanobacteriota</taxon>
        <taxon>Stenosarchaea group</taxon>
        <taxon>Methanomicrobia</taxon>
        <taxon>Methanocellales</taxon>
        <taxon>Methanocellaceae</taxon>
        <taxon>Methanocella</taxon>
    </lineage>
</organism>
<feature type="transmembrane region" description="Helical" evidence="6">
    <location>
        <begin position="102"/>
        <end position="124"/>
    </location>
</feature>
<feature type="transmembrane region" description="Helical" evidence="6">
    <location>
        <begin position="75"/>
        <end position="96"/>
    </location>
</feature>
<comment type="subcellular location">
    <subcellularLocation>
        <location evidence="1">Cell membrane</location>
        <topology evidence="1">Multi-pass membrane protein</topology>
    </subcellularLocation>
</comment>
<evidence type="ECO:0000256" key="5">
    <source>
        <dbReference type="ARBA" id="ARBA00023136"/>
    </source>
</evidence>
<gene>
    <name evidence="8" type="ORF">RRC395</name>
</gene>
<evidence type="ECO:0000313" key="8">
    <source>
        <dbReference type="EMBL" id="CAJ38105.1"/>
    </source>
</evidence>
<keyword evidence="9" id="KW-1185">Reference proteome</keyword>
<dbReference type="EMBL" id="AM114193">
    <property type="protein sequence ID" value="CAJ38105.1"/>
    <property type="molecule type" value="Genomic_DNA"/>
</dbReference>
<dbReference type="GeneID" id="5145075"/>
<evidence type="ECO:0000256" key="4">
    <source>
        <dbReference type="ARBA" id="ARBA00022989"/>
    </source>
</evidence>
<proteinExistence type="predicted"/>
<keyword evidence="2" id="KW-1003">Cell membrane</keyword>
<feature type="transmembrane region" description="Helical" evidence="6">
    <location>
        <begin position="279"/>
        <end position="295"/>
    </location>
</feature>
<dbReference type="PANTHER" id="PTHR32322">
    <property type="entry name" value="INNER MEMBRANE TRANSPORTER"/>
    <property type="match status" value="1"/>
</dbReference>
<feature type="transmembrane region" description="Helical" evidence="6">
    <location>
        <begin position="160"/>
        <end position="180"/>
    </location>
</feature>
<dbReference type="Pfam" id="PF00892">
    <property type="entry name" value="EamA"/>
    <property type="match status" value="2"/>
</dbReference>
<evidence type="ECO:0000259" key="7">
    <source>
        <dbReference type="Pfam" id="PF00892"/>
    </source>
</evidence>
<accession>Q0W0I8</accession>
<feature type="transmembrane region" description="Helical" evidence="6">
    <location>
        <begin position="223"/>
        <end position="242"/>
    </location>
</feature>
<sequence length="298" mass="32177">MAGENPQQNHALILIGLFIINVFWGGSFIANAIALKSMGPIEIAALRFFIAAPLLVIVTLAWKGWSIFRIDLKDLGVLIIMALTGVTLQYVIQVTAQNYTTAINASLLINTSVFFIMFLSAMFLAEKLSVHKVLGAVIGFGGVALLVSGGNLSLDVGLHVIGDAMILFCALLWSVYSIYGKKIAAKYDPLTVLNYLFILGTIGIIPFYLLTPHQNPASLPLDALGAIVFLSIFCSIIAYLIYNVALEKMDASRVALFIYVVPLSTIILAWLILGESMTLLSIIGGIAVCAGMYIAERK</sequence>
<reference evidence="8 9" key="1">
    <citation type="journal article" date="2006" name="Science">
        <title>Genome of rice cluster I archaea -- the key methane producers in the rice rhizosphere.</title>
        <authorList>
            <person name="Erkel C."/>
            <person name="Kube M."/>
            <person name="Reinhardt R."/>
            <person name="Liesack W."/>
        </authorList>
    </citation>
    <scope>NUCLEOTIDE SEQUENCE [LARGE SCALE GENOMIC DNA]</scope>
    <source>
        <strain evidence="9">DSM 22066 / NBRC 105507 / MRE50</strain>
    </source>
</reference>
<dbReference type="RefSeq" id="WP_012034486.1">
    <property type="nucleotide sequence ID" value="NC_009464.1"/>
</dbReference>
<protein>
    <submittedName>
        <fullName evidence="8">Predicted transporter (DMT superfamily)</fullName>
    </submittedName>
</protein>
<dbReference type="OrthoDB" id="147280at2157"/>
<keyword evidence="3 6" id="KW-0812">Transmembrane</keyword>
<dbReference type="GO" id="GO:0005886">
    <property type="term" value="C:plasma membrane"/>
    <property type="evidence" value="ECO:0007669"/>
    <property type="project" value="UniProtKB-SubCell"/>
</dbReference>
<dbReference type="PANTHER" id="PTHR32322:SF18">
    <property type="entry name" value="S-ADENOSYLMETHIONINE_S-ADENOSYLHOMOCYSTEINE TRANSPORTER"/>
    <property type="match status" value="1"/>
</dbReference>
<dbReference type="STRING" id="351160.RRC395"/>
<feature type="transmembrane region" description="Helical" evidence="6">
    <location>
        <begin position="45"/>
        <end position="63"/>
    </location>
</feature>
<dbReference type="InterPro" id="IPR000620">
    <property type="entry name" value="EamA_dom"/>
</dbReference>
<keyword evidence="5 6" id="KW-0472">Membrane</keyword>
<evidence type="ECO:0000256" key="3">
    <source>
        <dbReference type="ARBA" id="ARBA00022692"/>
    </source>
</evidence>